<feature type="transmembrane region" description="Helical" evidence="1">
    <location>
        <begin position="22"/>
        <end position="40"/>
    </location>
</feature>
<protein>
    <recommendedName>
        <fullName evidence="4">Membrane protein YfhO</fullName>
    </recommendedName>
</protein>
<feature type="transmembrane region" description="Helical" evidence="1">
    <location>
        <begin position="206"/>
        <end position="226"/>
    </location>
</feature>
<feature type="transmembrane region" description="Helical" evidence="1">
    <location>
        <begin position="149"/>
        <end position="170"/>
    </location>
</feature>
<name>A0A9D1ILT4_9BACT</name>
<feature type="transmembrane region" description="Helical" evidence="1">
    <location>
        <begin position="577"/>
        <end position="594"/>
    </location>
</feature>
<sequence length="882" mass="96502">MQNFDWNAIPKGFKKITGNRRFLEALAGAAIILVVSLLYFSTSFGEVLRQNDIMQGLANGQEAKAFYEETGEKTYWTNSLFSGMPTFQISPSYGSSKFISFVQSIYGAGLPSPANLLFMMTIGFYILLLAFGLRWHLALLGAFGYGFSSYFLIIIGAGHIWKFCALAYIPPTIAGIVLCYRGKLLAGGALTALFAMMQIVSNHVQMTYYFLFVVAALMIAYFVIAYRNKAVGQWAKATGVLFVAAALAIGANSSSLYNTYEYSKETVRGKSSELTPLKPAEGPDSHNVNANGIDRDYITAWSYGVDETLTLLIPNVKGGATVKPNDVDDNGGLVAASVGDLPEAQEAIGNAVISDNPEENAALQPQLEATVGQFRQYFGDQPMTNGPVYVGALIFALFILGLFVVKGPVKWALLAVTVLSILLAWGHNFHQFTYWMIDHFPMYDKFRAPSSILVVVEFTMPLLAAMAVNQVLSTPDFFSRHRRALYFSFGLPLLICVVAMLFPSIFGNGLSVNENEMLNEAASQTAGIEQTYVTTVKGIVADARLSMVAADALRSFVVLAIGLAAVWLYLSKRIRGNAFAIAMAAIVLIDLAAVDKRYLNADVFVPKSALPTATFEPTAADLQILQDTTNYRVMDVTNFGSAVPSYFHKSVGGYHAAKLTRYNDLIERQIDPAKNAMLNSIQTTGILYLPEGKMNALDMLNTKYLVFGSDFVAQNPGALGNAWFVGKISYVKTPDDEMNAVGRIDVANEAVADEKFRDVLGAAGKIAPNDTIYETLYRPNELHYKAVSQNGGLAVFSEIYFPWGWTATIDGKPADIGRVNYMLRALRVPSGTHDIVFRFDPQSIHVTENIAYASILLIYLGLVVAFVATLAKYGRKEDIYPL</sequence>
<feature type="transmembrane region" description="Helical" evidence="1">
    <location>
        <begin position="850"/>
        <end position="871"/>
    </location>
</feature>
<dbReference type="AlphaFoldDB" id="A0A9D1ILT4"/>
<dbReference type="PANTHER" id="PTHR38454">
    <property type="entry name" value="INTEGRAL MEMBRANE PROTEIN-RELATED"/>
    <property type="match status" value="1"/>
</dbReference>
<feature type="transmembrane region" description="Helical" evidence="1">
    <location>
        <begin position="116"/>
        <end position="137"/>
    </location>
</feature>
<dbReference type="Proteomes" id="UP000824076">
    <property type="component" value="Unassembled WGS sequence"/>
</dbReference>
<accession>A0A9D1ILT4</accession>
<proteinExistence type="predicted"/>
<feature type="transmembrane region" description="Helical" evidence="1">
    <location>
        <begin position="238"/>
        <end position="257"/>
    </location>
</feature>
<evidence type="ECO:0000313" key="3">
    <source>
        <dbReference type="Proteomes" id="UP000824076"/>
    </source>
</evidence>
<feature type="transmembrane region" description="Helical" evidence="1">
    <location>
        <begin position="412"/>
        <end position="430"/>
    </location>
</feature>
<dbReference type="PANTHER" id="PTHR38454:SF1">
    <property type="entry name" value="INTEGRAL MEMBRANE PROTEIN"/>
    <property type="match status" value="1"/>
</dbReference>
<dbReference type="EMBL" id="DVMS01000234">
    <property type="protein sequence ID" value="HIU39647.1"/>
    <property type="molecule type" value="Genomic_DNA"/>
</dbReference>
<keyword evidence="1" id="KW-0812">Transmembrane</keyword>
<gene>
    <name evidence="2" type="ORF">IAD18_08290</name>
</gene>
<evidence type="ECO:0000256" key="1">
    <source>
        <dbReference type="SAM" id="Phobius"/>
    </source>
</evidence>
<evidence type="ECO:0000313" key="2">
    <source>
        <dbReference type="EMBL" id="HIU39647.1"/>
    </source>
</evidence>
<dbReference type="InterPro" id="IPR018580">
    <property type="entry name" value="Uncharacterised_YfhO"/>
</dbReference>
<feature type="transmembrane region" description="Helical" evidence="1">
    <location>
        <begin position="484"/>
        <end position="506"/>
    </location>
</feature>
<reference evidence="2" key="1">
    <citation type="submission" date="2020-10" db="EMBL/GenBank/DDBJ databases">
        <authorList>
            <person name="Gilroy R."/>
        </authorList>
    </citation>
    <scope>NUCLEOTIDE SEQUENCE</scope>
    <source>
        <strain evidence="2">17073</strain>
    </source>
</reference>
<feature type="transmembrane region" description="Helical" evidence="1">
    <location>
        <begin position="386"/>
        <end position="405"/>
    </location>
</feature>
<organism evidence="2 3">
    <name type="scientific">Candidatus Limisoma intestinavium</name>
    <dbReference type="NCBI Taxonomy" id="2840856"/>
    <lineage>
        <taxon>Bacteria</taxon>
        <taxon>Pseudomonadati</taxon>
        <taxon>Bacteroidota</taxon>
        <taxon>Bacteroidia</taxon>
        <taxon>Bacteroidales</taxon>
        <taxon>Candidatus Limisoma</taxon>
    </lineage>
</organism>
<reference evidence="2" key="2">
    <citation type="journal article" date="2021" name="PeerJ">
        <title>Extensive microbial diversity within the chicken gut microbiome revealed by metagenomics and culture.</title>
        <authorList>
            <person name="Gilroy R."/>
            <person name="Ravi A."/>
            <person name="Getino M."/>
            <person name="Pursley I."/>
            <person name="Horton D.L."/>
            <person name="Alikhan N.F."/>
            <person name="Baker D."/>
            <person name="Gharbi K."/>
            <person name="Hall N."/>
            <person name="Watson M."/>
            <person name="Adriaenssens E.M."/>
            <person name="Foster-Nyarko E."/>
            <person name="Jarju S."/>
            <person name="Secka A."/>
            <person name="Antonio M."/>
            <person name="Oren A."/>
            <person name="Chaudhuri R.R."/>
            <person name="La Ragione R."/>
            <person name="Hildebrand F."/>
            <person name="Pallen M.J."/>
        </authorList>
    </citation>
    <scope>NUCLEOTIDE SEQUENCE</scope>
    <source>
        <strain evidence="2">17073</strain>
    </source>
</reference>
<evidence type="ECO:0008006" key="4">
    <source>
        <dbReference type="Google" id="ProtNLM"/>
    </source>
</evidence>
<feature type="transmembrane region" description="Helical" evidence="1">
    <location>
        <begin position="552"/>
        <end position="570"/>
    </location>
</feature>
<keyword evidence="1" id="KW-0472">Membrane</keyword>
<comment type="caution">
    <text evidence="2">The sequence shown here is derived from an EMBL/GenBank/DDBJ whole genome shotgun (WGS) entry which is preliminary data.</text>
</comment>
<keyword evidence="1" id="KW-1133">Transmembrane helix</keyword>
<feature type="transmembrane region" description="Helical" evidence="1">
    <location>
        <begin position="450"/>
        <end position="472"/>
    </location>
</feature>